<sequence>MKIRLDRRKKVHGLLNPALRTDIASGQRKVNVLLNSHDLVVTRRRGTKGTVGFRDVDGNNGSLWENMEVEIANPIEIQEGDDEEIPLVKDDVEPHIVDADIVDANLVDANFIQDDNDENDKDVVSEDDEDDFSDMESDIDSFDRELEEDESDDDSARKRGPTRGLKSLREKEQNPNVKPFAKITPDMEHVIVKLLHYPDQASGSAQNKWDWLVNHWADPKQQHISEKNWANRLRQKIKPANGAKHKDGSWDLVAAAKYEEFKELHMSQIEKEGANNLSLKEAYLLVMKEKSGYHRGLRPNPQPPRKGRATEVMRVEVAAEI</sequence>
<dbReference type="AlphaFoldDB" id="A0A9Q1GM87"/>
<proteinExistence type="predicted"/>
<name>A0A9Q1GM87_9CARY</name>
<organism evidence="2 3">
    <name type="scientific">Carnegiea gigantea</name>
    <dbReference type="NCBI Taxonomy" id="171969"/>
    <lineage>
        <taxon>Eukaryota</taxon>
        <taxon>Viridiplantae</taxon>
        <taxon>Streptophyta</taxon>
        <taxon>Embryophyta</taxon>
        <taxon>Tracheophyta</taxon>
        <taxon>Spermatophyta</taxon>
        <taxon>Magnoliopsida</taxon>
        <taxon>eudicotyledons</taxon>
        <taxon>Gunneridae</taxon>
        <taxon>Pentapetalae</taxon>
        <taxon>Caryophyllales</taxon>
        <taxon>Cactineae</taxon>
        <taxon>Cactaceae</taxon>
        <taxon>Cactoideae</taxon>
        <taxon>Echinocereeae</taxon>
        <taxon>Carnegiea</taxon>
    </lineage>
</organism>
<evidence type="ECO:0000313" key="3">
    <source>
        <dbReference type="Proteomes" id="UP001153076"/>
    </source>
</evidence>
<keyword evidence="3" id="KW-1185">Reference proteome</keyword>
<feature type="compositionally biased region" description="Acidic residues" evidence="1">
    <location>
        <begin position="114"/>
        <end position="153"/>
    </location>
</feature>
<evidence type="ECO:0000256" key="1">
    <source>
        <dbReference type="SAM" id="MobiDB-lite"/>
    </source>
</evidence>
<protein>
    <submittedName>
        <fullName evidence="2">Uncharacterized protein</fullName>
    </submittedName>
</protein>
<gene>
    <name evidence="2" type="ORF">Cgig2_008840</name>
</gene>
<comment type="caution">
    <text evidence="2">The sequence shown here is derived from an EMBL/GenBank/DDBJ whole genome shotgun (WGS) entry which is preliminary data.</text>
</comment>
<accession>A0A9Q1GM87</accession>
<reference evidence="2" key="1">
    <citation type="submission" date="2022-04" db="EMBL/GenBank/DDBJ databases">
        <title>Carnegiea gigantea Genome sequencing and assembly v2.</title>
        <authorList>
            <person name="Copetti D."/>
            <person name="Sanderson M.J."/>
            <person name="Burquez A."/>
            <person name="Wojciechowski M.F."/>
        </authorList>
    </citation>
    <scope>NUCLEOTIDE SEQUENCE</scope>
    <source>
        <strain evidence="2">SGP5-SGP5p</strain>
        <tissue evidence="2">Aerial part</tissue>
    </source>
</reference>
<dbReference type="EMBL" id="JAKOGI010001999">
    <property type="protein sequence ID" value="KAJ8423311.1"/>
    <property type="molecule type" value="Genomic_DNA"/>
</dbReference>
<evidence type="ECO:0000313" key="2">
    <source>
        <dbReference type="EMBL" id="KAJ8423311.1"/>
    </source>
</evidence>
<dbReference type="Proteomes" id="UP001153076">
    <property type="component" value="Unassembled WGS sequence"/>
</dbReference>
<feature type="region of interest" description="Disordered" evidence="1">
    <location>
        <begin position="112"/>
        <end position="176"/>
    </location>
</feature>